<reference evidence="3 4" key="1">
    <citation type="journal article" date="2016" name="Nat. Commun.">
        <title>Thousands of microbial genomes shed light on interconnected biogeochemical processes in an aquifer system.</title>
        <authorList>
            <person name="Anantharaman K."/>
            <person name="Brown C.T."/>
            <person name="Hug L.A."/>
            <person name="Sharon I."/>
            <person name="Castelle C.J."/>
            <person name="Probst A.J."/>
            <person name="Thomas B.C."/>
            <person name="Singh A."/>
            <person name="Wilkins M.J."/>
            <person name="Karaoz U."/>
            <person name="Brodie E.L."/>
            <person name="Williams K.H."/>
            <person name="Hubbard S.S."/>
            <person name="Banfield J.F."/>
        </authorList>
    </citation>
    <scope>NUCLEOTIDE SEQUENCE [LARGE SCALE GENOMIC DNA]</scope>
</reference>
<dbReference type="PANTHER" id="PTHR21666">
    <property type="entry name" value="PEPTIDASE-RELATED"/>
    <property type="match status" value="1"/>
</dbReference>
<feature type="coiled-coil region" evidence="1">
    <location>
        <begin position="33"/>
        <end position="109"/>
    </location>
</feature>
<accession>A0A1G2QJT8</accession>
<dbReference type="CDD" id="cd12797">
    <property type="entry name" value="M23_peptidase"/>
    <property type="match status" value="1"/>
</dbReference>
<dbReference type="GO" id="GO:0004222">
    <property type="term" value="F:metalloendopeptidase activity"/>
    <property type="evidence" value="ECO:0007669"/>
    <property type="project" value="TreeGrafter"/>
</dbReference>
<protein>
    <recommendedName>
        <fullName evidence="2">M23ase beta-sheet core domain-containing protein</fullName>
    </recommendedName>
</protein>
<evidence type="ECO:0000256" key="1">
    <source>
        <dbReference type="SAM" id="Coils"/>
    </source>
</evidence>
<dbReference type="InterPro" id="IPR050570">
    <property type="entry name" value="Cell_wall_metabolism_enzyme"/>
</dbReference>
<comment type="caution">
    <text evidence="3">The sequence shown here is derived from an EMBL/GenBank/DDBJ whole genome shotgun (WGS) entry which is preliminary data.</text>
</comment>
<proteinExistence type="predicted"/>
<organism evidence="3 4">
    <name type="scientific">Candidatus Vogelbacteria bacterium RIFOXYD1_FULL_51_18</name>
    <dbReference type="NCBI Taxonomy" id="1802440"/>
    <lineage>
        <taxon>Bacteria</taxon>
        <taxon>Candidatus Vogeliibacteriota</taxon>
    </lineage>
</organism>
<evidence type="ECO:0000259" key="2">
    <source>
        <dbReference type="Pfam" id="PF01551"/>
    </source>
</evidence>
<evidence type="ECO:0000313" key="4">
    <source>
        <dbReference type="Proteomes" id="UP000177090"/>
    </source>
</evidence>
<dbReference type="PANTHER" id="PTHR21666:SF270">
    <property type="entry name" value="MUREIN HYDROLASE ACTIVATOR ENVC"/>
    <property type="match status" value="1"/>
</dbReference>
<keyword evidence="1" id="KW-0175">Coiled coil</keyword>
<dbReference type="EMBL" id="MHTL01000010">
    <property type="protein sequence ID" value="OHA60718.1"/>
    <property type="molecule type" value="Genomic_DNA"/>
</dbReference>
<evidence type="ECO:0000313" key="3">
    <source>
        <dbReference type="EMBL" id="OHA60718.1"/>
    </source>
</evidence>
<dbReference type="Gene3D" id="2.70.70.10">
    <property type="entry name" value="Glucose Permease (Domain IIA)"/>
    <property type="match status" value="1"/>
</dbReference>
<dbReference type="Pfam" id="PF01551">
    <property type="entry name" value="Peptidase_M23"/>
    <property type="match status" value="1"/>
</dbReference>
<dbReference type="Gene3D" id="6.10.250.3150">
    <property type="match status" value="1"/>
</dbReference>
<dbReference type="STRING" id="1802440.A2569_00350"/>
<dbReference type="SUPFAM" id="SSF51261">
    <property type="entry name" value="Duplicated hybrid motif"/>
    <property type="match status" value="1"/>
</dbReference>
<dbReference type="InterPro" id="IPR016047">
    <property type="entry name" value="M23ase_b-sheet_dom"/>
</dbReference>
<dbReference type="Proteomes" id="UP000177090">
    <property type="component" value="Unassembled WGS sequence"/>
</dbReference>
<dbReference type="InterPro" id="IPR011055">
    <property type="entry name" value="Dup_hybrid_motif"/>
</dbReference>
<dbReference type="AlphaFoldDB" id="A0A1G2QJT8"/>
<feature type="domain" description="M23ase beta-sheet core" evidence="2">
    <location>
        <begin position="301"/>
        <end position="393"/>
    </location>
</feature>
<name>A0A1G2QJT8_9BACT</name>
<gene>
    <name evidence="3" type="ORF">A2569_00350</name>
</gene>
<sequence>MHSRSPNIFIFPALLFVPFLFFALPFFAAGQSADEVRTKIDSRNAEIKKLEAEIAKYQEELKKTRKEITSISGAVNDLTVTSKKLDTDITLTQKKIETAELRIGKLNQEIGRKSTELERSQNGLSSIMRSLDERENVTAIELLLAHEDLSQFWSQVDSLLMLGDSLDGHIDELRSISRELAKNKNLREEEKGSLQDFRTDLSDQKKVADYNKSLKTELLNETKSKESEYQKMLAERRARKEAFEADLAKLESQLVTILDPSKLPTQGSKALSWPLDTIIITQEFGDTAFSRSKAAPYNGKGHNGIDLGAPVGTLIHAAESGIVLGVGDTDTTCRGASYGKWILIQHPNGLTTLYAHLSVIRAKKGSVVARGETIGFVGNTGYSTGPHLHFTVFASQGVQIRDLASKGCSGRIYTLPVASYNSYLNPLLYL</sequence>